<dbReference type="RefSeq" id="XP_021838518.2">
    <property type="nucleotide sequence ID" value="XM_021982826.2"/>
</dbReference>
<dbReference type="PANTHER" id="PTHR33116">
    <property type="entry name" value="REVERSE TRANSCRIPTASE ZINC-BINDING DOMAIN-CONTAINING PROTEIN-RELATED-RELATED"/>
    <property type="match status" value="1"/>
</dbReference>
<proteinExistence type="predicted"/>
<evidence type="ECO:0000313" key="2">
    <source>
        <dbReference type="Proteomes" id="UP000813463"/>
    </source>
</evidence>
<dbReference type="InterPro" id="IPR026960">
    <property type="entry name" value="RVT-Znf"/>
</dbReference>
<dbReference type="GeneID" id="110778252"/>
<dbReference type="AlphaFoldDB" id="A0A9R0HX91"/>
<protein>
    <recommendedName>
        <fullName evidence="1">Reverse transcriptase domain-containing protein</fullName>
    </recommendedName>
</protein>
<dbReference type="Pfam" id="PF00078">
    <property type="entry name" value="RVT_1"/>
    <property type="match status" value="1"/>
</dbReference>
<dbReference type="InterPro" id="IPR000477">
    <property type="entry name" value="RT_dom"/>
</dbReference>
<name>A0A9R0HX91_SPIOL</name>
<dbReference type="PROSITE" id="PS50878">
    <property type="entry name" value="RT_POL"/>
    <property type="match status" value="1"/>
</dbReference>
<feature type="domain" description="Reverse transcriptase" evidence="1">
    <location>
        <begin position="1"/>
        <end position="147"/>
    </location>
</feature>
<sequence length="505" mass="58098">MECVTTPMFSLMINGSMHGFFKSKRGLRQGDPISPLLFVVCMEYLSRILHKMSNMNQFQYHPRCKELKLTHLCFADDLILCCKGEFPSAYLILQAFKLFSASSGLKANQQKSSIYCHGMSNDVIQRIIDVSGFTRSQLPFRYLGVPICAKKISVAQCGMLVDKMTARIKMWSSRNLSYVARMQLINSVLLSLHMYWAQIYILPKSVLQEITKICRAFLWSGLAYSSKPSNVSCHNTCSSKQTDGLGFRDVVLWNTASMGKYVWALASKQDNVWVRWVTSVYLKNGEWWGYQPGNSASWYWKTICEVKEVLKQVYSENEFSNMPHYSVKQVYEKLAVDKPKVHWDKLVWNRLNTPKHRFIAWLAIQARLQTTAKLAKIGISTSATCLICGQGDEIHDHLFFRCTYSNMCLIEMKKWLGLQCGNKLQHIFRSISHSRRSKFRKQVVFAAVVALVYLIWRCRNTSYWEQIIPSVNSTISSLKQVVKARIQAVLPKSVSRADSHWFLAL</sequence>
<dbReference type="InterPro" id="IPR043502">
    <property type="entry name" value="DNA/RNA_pol_sf"/>
</dbReference>
<evidence type="ECO:0000259" key="1">
    <source>
        <dbReference type="PROSITE" id="PS50878"/>
    </source>
</evidence>
<accession>A0A9R0HX91</accession>
<dbReference type="Proteomes" id="UP000813463">
    <property type="component" value="Chromosome 3"/>
</dbReference>
<dbReference type="Pfam" id="PF13966">
    <property type="entry name" value="zf-RVT"/>
    <property type="match status" value="1"/>
</dbReference>
<gene>
    <name evidence="3" type="primary">LOC110778252</name>
</gene>
<dbReference type="KEGG" id="soe:110778252"/>
<keyword evidence="2" id="KW-1185">Reference proteome</keyword>
<dbReference type="PANTHER" id="PTHR33116:SF84">
    <property type="entry name" value="RNA-DIRECTED DNA POLYMERASE"/>
    <property type="match status" value="1"/>
</dbReference>
<dbReference type="SUPFAM" id="SSF56672">
    <property type="entry name" value="DNA/RNA polymerases"/>
    <property type="match status" value="1"/>
</dbReference>
<reference evidence="2" key="1">
    <citation type="journal article" date="2021" name="Nat. Commun.">
        <title>Genomic analyses provide insights into spinach domestication and the genetic basis of agronomic traits.</title>
        <authorList>
            <person name="Cai X."/>
            <person name="Sun X."/>
            <person name="Xu C."/>
            <person name="Sun H."/>
            <person name="Wang X."/>
            <person name="Ge C."/>
            <person name="Zhang Z."/>
            <person name="Wang Q."/>
            <person name="Fei Z."/>
            <person name="Jiao C."/>
            <person name="Wang Q."/>
        </authorList>
    </citation>
    <scope>NUCLEOTIDE SEQUENCE [LARGE SCALE GENOMIC DNA]</scope>
    <source>
        <strain evidence="2">cv. Varoflay</strain>
    </source>
</reference>
<organism evidence="2 3">
    <name type="scientific">Spinacia oleracea</name>
    <name type="common">Spinach</name>
    <dbReference type="NCBI Taxonomy" id="3562"/>
    <lineage>
        <taxon>Eukaryota</taxon>
        <taxon>Viridiplantae</taxon>
        <taxon>Streptophyta</taxon>
        <taxon>Embryophyta</taxon>
        <taxon>Tracheophyta</taxon>
        <taxon>Spermatophyta</taxon>
        <taxon>Magnoliopsida</taxon>
        <taxon>eudicotyledons</taxon>
        <taxon>Gunneridae</taxon>
        <taxon>Pentapetalae</taxon>
        <taxon>Caryophyllales</taxon>
        <taxon>Chenopodiaceae</taxon>
        <taxon>Chenopodioideae</taxon>
        <taxon>Anserineae</taxon>
        <taxon>Spinacia</taxon>
    </lineage>
</organism>
<reference evidence="3" key="2">
    <citation type="submission" date="2025-08" db="UniProtKB">
        <authorList>
            <consortium name="RefSeq"/>
        </authorList>
    </citation>
    <scope>IDENTIFICATION</scope>
    <source>
        <tissue evidence="3">Leaf</tissue>
    </source>
</reference>
<evidence type="ECO:0000313" key="3">
    <source>
        <dbReference type="RefSeq" id="XP_021838518.2"/>
    </source>
</evidence>